<dbReference type="GO" id="GO:0008650">
    <property type="term" value="F:rRNA (uridine-2'-O-)-methyltransferase activity"/>
    <property type="evidence" value="ECO:0007669"/>
    <property type="project" value="TreeGrafter"/>
</dbReference>
<evidence type="ECO:0000256" key="5">
    <source>
        <dbReference type="ARBA" id="ARBA00022691"/>
    </source>
</evidence>
<evidence type="ECO:0000256" key="2">
    <source>
        <dbReference type="ARBA" id="ARBA00022552"/>
    </source>
</evidence>
<protein>
    <recommendedName>
        <fullName evidence="6">rRNA methyltransferase 2, mitochondrial</fullName>
    </recommendedName>
</protein>
<evidence type="ECO:0000256" key="3">
    <source>
        <dbReference type="ARBA" id="ARBA00022603"/>
    </source>
</evidence>
<dbReference type="EMBL" id="GEEE01002001">
    <property type="protein sequence ID" value="JAP61224.1"/>
    <property type="molecule type" value="Transcribed_RNA"/>
</dbReference>
<organism evidence="8">
    <name type="scientific">Schistocephalus solidus</name>
    <name type="common">Tapeworm</name>
    <dbReference type="NCBI Taxonomy" id="70667"/>
    <lineage>
        <taxon>Eukaryota</taxon>
        <taxon>Metazoa</taxon>
        <taxon>Spiralia</taxon>
        <taxon>Lophotrochozoa</taxon>
        <taxon>Platyhelminthes</taxon>
        <taxon>Cestoda</taxon>
        <taxon>Eucestoda</taxon>
        <taxon>Diphyllobothriidea</taxon>
        <taxon>Diphyllobothriidae</taxon>
        <taxon>Schistocephalus</taxon>
    </lineage>
</organism>
<dbReference type="Pfam" id="PF01728">
    <property type="entry name" value="FtsJ"/>
    <property type="match status" value="1"/>
</dbReference>
<dbReference type="EMBL" id="GEEE01005025">
    <property type="protein sequence ID" value="JAP58200.1"/>
    <property type="molecule type" value="Transcribed_RNA"/>
</dbReference>
<dbReference type="SUPFAM" id="SSF53335">
    <property type="entry name" value="S-adenosyl-L-methionine-dependent methyltransferases"/>
    <property type="match status" value="1"/>
</dbReference>
<dbReference type="AlphaFoldDB" id="A0A0V0J5U5"/>
<dbReference type="HAMAP" id="MF_01547">
    <property type="entry name" value="RNA_methyltr_E"/>
    <property type="match status" value="1"/>
</dbReference>
<proteinExistence type="inferred from homology"/>
<dbReference type="GO" id="GO:0005739">
    <property type="term" value="C:mitochondrion"/>
    <property type="evidence" value="ECO:0007669"/>
    <property type="project" value="TreeGrafter"/>
</dbReference>
<dbReference type="PANTHER" id="PTHR10920:SF18">
    <property type="entry name" value="RRNA METHYLTRANSFERASE 2, MITOCHONDRIAL"/>
    <property type="match status" value="1"/>
</dbReference>
<reference evidence="8" key="1">
    <citation type="submission" date="2016-01" db="EMBL/GenBank/DDBJ databases">
        <title>Reference transcriptome for the parasite Schistocephalus solidus: insights into the molecular evolution of parasitism.</title>
        <authorList>
            <person name="Hebert F.O."/>
            <person name="Grambauer S."/>
            <person name="Barber I."/>
            <person name="Landry C.R."/>
            <person name="Aubin-Horth N."/>
        </authorList>
    </citation>
    <scope>NUCLEOTIDE SEQUENCE</scope>
</reference>
<dbReference type="InterPro" id="IPR002877">
    <property type="entry name" value="RNA_MeTrfase_FtsJ_dom"/>
</dbReference>
<dbReference type="InterPro" id="IPR029063">
    <property type="entry name" value="SAM-dependent_MTases_sf"/>
</dbReference>
<dbReference type="PANTHER" id="PTHR10920">
    <property type="entry name" value="RIBOSOMAL RNA METHYLTRANSFERASE"/>
    <property type="match status" value="1"/>
</dbReference>
<evidence type="ECO:0000256" key="6">
    <source>
        <dbReference type="ARBA" id="ARBA00041184"/>
    </source>
</evidence>
<keyword evidence="3" id="KW-0489">Methyltransferase</keyword>
<dbReference type="InterPro" id="IPR050082">
    <property type="entry name" value="RNA_methyltr_RlmE"/>
</dbReference>
<keyword evidence="5" id="KW-0949">S-adenosyl-L-methionine</keyword>
<dbReference type="InterPro" id="IPR015507">
    <property type="entry name" value="rRNA-MeTfrase_E"/>
</dbReference>
<accession>A0A0V0J5U5</accession>
<keyword evidence="2" id="KW-0698">rRNA processing</keyword>
<sequence>MWTISSPPVVFQSIYHIRWARSSKPLPSLLSAWWAVVMWYHRIQFLPFLLPLQLFARTSSSKLWLKRQRRDPFVRNARINSYRCRSAFKLLQINDLVPGGLIRPGDIVVDCGAAPGSWTQVAVKLSFAATSTAGGSASSFTHSRPRGTVISLDLQQFEPVDGAVCLGGIDIRKTAEVAALIQRHVCLSRGTATFGGVDVVLSDIAPIASGLPDLDHPALIALAESVLKLSLHVSRPGASLLLKLWNCDEVKDFVKLLERFYPGSSHEHTKRRQNYACRILKPPASRSDSAELYLFARGLSFADRENY</sequence>
<evidence type="ECO:0000313" key="8">
    <source>
        <dbReference type="EMBL" id="JAP61224.1"/>
    </source>
</evidence>
<evidence type="ECO:0000256" key="4">
    <source>
        <dbReference type="ARBA" id="ARBA00022679"/>
    </source>
</evidence>
<evidence type="ECO:0000256" key="1">
    <source>
        <dbReference type="ARBA" id="ARBA00009258"/>
    </source>
</evidence>
<name>A0A0V0J5U5_SCHSO</name>
<keyword evidence="4" id="KW-0808">Transferase</keyword>
<dbReference type="Gene3D" id="3.40.50.150">
    <property type="entry name" value="Vaccinia Virus protein VP39"/>
    <property type="match status" value="1"/>
</dbReference>
<gene>
    <name evidence="8" type="ORF">TR128114</name>
</gene>
<evidence type="ECO:0000259" key="7">
    <source>
        <dbReference type="Pfam" id="PF01728"/>
    </source>
</evidence>
<feature type="domain" description="Ribosomal RNA methyltransferase FtsJ" evidence="7">
    <location>
        <begin position="82"/>
        <end position="298"/>
    </location>
</feature>
<comment type="similarity">
    <text evidence="1">Belongs to the class I-like SAM-binding methyltransferase superfamily. RNA methyltransferase RlmE family.</text>
</comment>